<comment type="similarity">
    <text evidence="1">Belongs to the pectinesterase family.</text>
</comment>
<dbReference type="PANTHER" id="PTHR31321:SF57">
    <property type="entry name" value="PECTINESTERASE 53-RELATED"/>
    <property type="match status" value="1"/>
</dbReference>
<evidence type="ECO:0000256" key="3">
    <source>
        <dbReference type="ARBA" id="ARBA00023085"/>
    </source>
</evidence>
<dbReference type="GO" id="GO:0045490">
    <property type="term" value="P:pectin catabolic process"/>
    <property type="evidence" value="ECO:0007669"/>
    <property type="project" value="UniProtKB-UniRule"/>
</dbReference>
<keyword evidence="2 5" id="KW-0378">Hydrolase</keyword>
<dbReference type="RefSeq" id="WP_093269982.1">
    <property type="nucleotide sequence ID" value="NZ_FNDD01000003.1"/>
</dbReference>
<dbReference type="PANTHER" id="PTHR31321">
    <property type="entry name" value="ACYL-COA THIOESTER HYDROLASE YBHC-RELATED"/>
    <property type="match status" value="1"/>
</dbReference>
<sequence length="483" mass="53788">MPYQKHFAQSPAEWALYDVVVDSQGDGDFLTIGEALSAAPDDDSNYVIYLRSGIYSERLNITRPNVHLIGEQQQNTIIVGSCANGMLRHDGKIPGTYGSRTVNIDACGFSATSLTIKNAFDYEANFAKPADDPSKLTHTQAVALLIGEHGDKAQFKHVTLDSYHDTLYVSAGRSYFEQCTIMGTVDFIFGGGTALFWDCDIIARHRIGTTSAEPMGYVAAPCTAITQKFGLVFQHCRLTKEANVPANSYALGRPWHPTTQFDDGFYADPNTIGHCAYIDCEFDSHIAKWDKMSGRDIDGNPQWFYPHESRFIEANNQQHNTQRLVDEPYQISAKEVSEYTLAKIFSDWQPNLSIAQDLNITLHVHQPLMRFPIQFTVLDRVGNRAYFCSDEKGKIAASLSGLTLPLIIEAYDRSQELTVHTFVAHQPQLGSSIELSLVTEVLTQQLLGGQVDNILLHSTPPVISKSAWLQAHHQTFHALRELA</sequence>
<evidence type="ECO:0000256" key="1">
    <source>
        <dbReference type="ARBA" id="ARBA00008891"/>
    </source>
</evidence>
<dbReference type="Gene3D" id="2.160.20.10">
    <property type="entry name" value="Single-stranded right-handed beta-helix, Pectin lyase-like"/>
    <property type="match status" value="1"/>
</dbReference>
<evidence type="ECO:0000256" key="5">
    <source>
        <dbReference type="RuleBase" id="RU000589"/>
    </source>
</evidence>
<evidence type="ECO:0000256" key="4">
    <source>
        <dbReference type="PROSITE-ProRule" id="PRU10040"/>
    </source>
</evidence>
<dbReference type="AlphaFoldDB" id="A0A1G7XHM8"/>
<dbReference type="InterPro" id="IPR012334">
    <property type="entry name" value="Pectin_lyas_fold"/>
</dbReference>
<feature type="domain" description="Pectinesterase catalytic" evidence="6">
    <location>
        <begin position="18"/>
        <end position="256"/>
    </location>
</feature>
<dbReference type="Pfam" id="PF01095">
    <property type="entry name" value="Pectinesterase"/>
    <property type="match status" value="1"/>
</dbReference>
<dbReference type="SUPFAM" id="SSF51126">
    <property type="entry name" value="Pectin lyase-like"/>
    <property type="match status" value="1"/>
</dbReference>
<dbReference type="EMBL" id="FNDD01000003">
    <property type="protein sequence ID" value="SDG83130.1"/>
    <property type="molecule type" value="Genomic_DNA"/>
</dbReference>
<comment type="pathway">
    <text evidence="5">Glycan metabolism; pectin degradation; 2-dehydro-3-deoxy-D-gluconate from pectin: step 1/5.</text>
</comment>
<reference evidence="7 8" key="1">
    <citation type="submission" date="2016-10" db="EMBL/GenBank/DDBJ databases">
        <authorList>
            <person name="de Groot N.N."/>
        </authorList>
    </citation>
    <scope>NUCLEOTIDE SEQUENCE [LARGE SCALE GENOMIC DNA]</scope>
    <source>
        <strain evidence="7 8">CGMCC 1.10228</strain>
    </source>
</reference>
<dbReference type="EC" id="3.1.1.11" evidence="5"/>
<feature type="active site" evidence="4">
    <location>
        <position position="186"/>
    </location>
</feature>
<name>A0A1G7XHM8_9VIBR</name>
<protein>
    <recommendedName>
        <fullName evidence="5">Pectinesterase</fullName>
        <ecNumber evidence="5">3.1.1.11</ecNumber>
    </recommendedName>
</protein>
<keyword evidence="3 5" id="KW-0063">Aspartyl esterase</keyword>
<proteinExistence type="inferred from homology"/>
<dbReference type="Proteomes" id="UP000198854">
    <property type="component" value="Unassembled WGS sequence"/>
</dbReference>
<dbReference type="GO" id="GO:0009279">
    <property type="term" value="C:cell outer membrane"/>
    <property type="evidence" value="ECO:0007669"/>
    <property type="project" value="TreeGrafter"/>
</dbReference>
<dbReference type="GO" id="GO:0030599">
    <property type="term" value="F:pectinesterase activity"/>
    <property type="evidence" value="ECO:0007669"/>
    <property type="project" value="UniProtKB-UniRule"/>
</dbReference>
<evidence type="ECO:0000259" key="6">
    <source>
        <dbReference type="Pfam" id="PF01095"/>
    </source>
</evidence>
<dbReference type="InterPro" id="IPR011050">
    <property type="entry name" value="Pectin_lyase_fold/virulence"/>
</dbReference>
<keyword evidence="8" id="KW-1185">Reference proteome</keyword>
<accession>A0A1G7XHM8</accession>
<dbReference type="STRING" id="861298.SAMN04488136_103142"/>
<dbReference type="PROSITE" id="PS00503">
    <property type="entry name" value="PECTINESTERASE_2"/>
    <property type="match status" value="1"/>
</dbReference>
<dbReference type="GO" id="GO:0042545">
    <property type="term" value="P:cell wall modification"/>
    <property type="evidence" value="ECO:0007669"/>
    <property type="project" value="UniProtKB-UniRule"/>
</dbReference>
<gene>
    <name evidence="7" type="ORF">SAMN04488136_103142</name>
</gene>
<organism evidence="7 8">
    <name type="scientific">Vibrio xiamenensis</name>
    <dbReference type="NCBI Taxonomy" id="861298"/>
    <lineage>
        <taxon>Bacteria</taxon>
        <taxon>Pseudomonadati</taxon>
        <taxon>Pseudomonadota</taxon>
        <taxon>Gammaproteobacteria</taxon>
        <taxon>Vibrionales</taxon>
        <taxon>Vibrionaceae</taxon>
        <taxon>Vibrio</taxon>
    </lineage>
</organism>
<dbReference type="OrthoDB" id="191551at2"/>
<dbReference type="InterPro" id="IPR033131">
    <property type="entry name" value="Pectinesterase_Asp_AS"/>
</dbReference>
<dbReference type="InterPro" id="IPR000070">
    <property type="entry name" value="Pectinesterase_cat"/>
</dbReference>
<comment type="catalytic activity">
    <reaction evidence="5">
        <text>[(1-&gt;4)-alpha-D-galacturonosyl methyl ester](n) + n H2O = [(1-&gt;4)-alpha-D-galacturonosyl](n) + n methanol + n H(+)</text>
        <dbReference type="Rhea" id="RHEA:22380"/>
        <dbReference type="Rhea" id="RHEA-COMP:14570"/>
        <dbReference type="Rhea" id="RHEA-COMP:14573"/>
        <dbReference type="ChEBI" id="CHEBI:15377"/>
        <dbReference type="ChEBI" id="CHEBI:15378"/>
        <dbReference type="ChEBI" id="CHEBI:17790"/>
        <dbReference type="ChEBI" id="CHEBI:140522"/>
        <dbReference type="ChEBI" id="CHEBI:140523"/>
        <dbReference type="EC" id="3.1.1.11"/>
    </reaction>
</comment>
<evidence type="ECO:0000313" key="8">
    <source>
        <dbReference type="Proteomes" id="UP000198854"/>
    </source>
</evidence>
<dbReference type="UniPathway" id="UPA00545">
    <property type="reaction ID" value="UER00823"/>
</dbReference>
<evidence type="ECO:0000313" key="7">
    <source>
        <dbReference type="EMBL" id="SDG83130.1"/>
    </source>
</evidence>
<evidence type="ECO:0000256" key="2">
    <source>
        <dbReference type="ARBA" id="ARBA00022801"/>
    </source>
</evidence>